<dbReference type="Pfam" id="PF00990">
    <property type="entry name" value="GGDEF"/>
    <property type="match status" value="1"/>
</dbReference>
<dbReference type="InterPro" id="IPR043128">
    <property type="entry name" value="Rev_trsase/Diguanyl_cyclase"/>
</dbReference>
<dbReference type="Gene3D" id="3.30.70.270">
    <property type="match status" value="1"/>
</dbReference>
<gene>
    <name evidence="5" type="ORF">WNY58_06020</name>
</gene>
<dbReference type="RefSeq" id="WP_342854011.1">
    <property type="nucleotide sequence ID" value="NZ_JBBMRA010000004.1"/>
</dbReference>
<proteinExistence type="predicted"/>
<evidence type="ECO:0000256" key="2">
    <source>
        <dbReference type="ARBA" id="ARBA00034247"/>
    </source>
</evidence>
<dbReference type="InterPro" id="IPR013767">
    <property type="entry name" value="PAS_fold"/>
</dbReference>
<keyword evidence="5" id="KW-0808">Transferase</keyword>
<dbReference type="InterPro" id="IPR050469">
    <property type="entry name" value="Diguanylate_Cyclase"/>
</dbReference>
<reference evidence="5 6" key="1">
    <citation type="submission" date="2024-03" db="EMBL/GenBank/DDBJ databases">
        <title>Community enrichment and isolation of bacterial strains for fucoidan degradation.</title>
        <authorList>
            <person name="Sichert A."/>
        </authorList>
    </citation>
    <scope>NUCLEOTIDE SEQUENCE [LARGE SCALE GENOMIC DNA]</scope>
    <source>
        <strain evidence="5 6">AS76</strain>
    </source>
</reference>
<dbReference type="SUPFAM" id="SSF55785">
    <property type="entry name" value="PYP-like sensor domain (PAS domain)"/>
    <property type="match status" value="1"/>
</dbReference>
<evidence type="ECO:0000259" key="4">
    <source>
        <dbReference type="PROSITE" id="PS50887"/>
    </source>
</evidence>
<dbReference type="Gene3D" id="3.30.450.20">
    <property type="entry name" value="PAS domain"/>
    <property type="match status" value="1"/>
</dbReference>
<dbReference type="PROSITE" id="PS50887">
    <property type="entry name" value="GGDEF"/>
    <property type="match status" value="1"/>
</dbReference>
<dbReference type="PROSITE" id="PS50112">
    <property type="entry name" value="PAS"/>
    <property type="match status" value="1"/>
</dbReference>
<dbReference type="EMBL" id="JBBMRA010000004">
    <property type="protein sequence ID" value="MEM5535944.1"/>
    <property type="molecule type" value="Genomic_DNA"/>
</dbReference>
<dbReference type="Proteomes" id="UP001449225">
    <property type="component" value="Unassembled WGS sequence"/>
</dbReference>
<comment type="catalytic activity">
    <reaction evidence="2">
        <text>2 GTP = 3',3'-c-di-GMP + 2 diphosphate</text>
        <dbReference type="Rhea" id="RHEA:24898"/>
        <dbReference type="ChEBI" id="CHEBI:33019"/>
        <dbReference type="ChEBI" id="CHEBI:37565"/>
        <dbReference type="ChEBI" id="CHEBI:58805"/>
        <dbReference type="EC" id="2.7.7.65"/>
    </reaction>
</comment>
<dbReference type="NCBIfam" id="TIGR00229">
    <property type="entry name" value="sensory_box"/>
    <property type="match status" value="1"/>
</dbReference>
<dbReference type="InterPro" id="IPR029787">
    <property type="entry name" value="Nucleotide_cyclase"/>
</dbReference>
<dbReference type="SUPFAM" id="SSF55073">
    <property type="entry name" value="Nucleotide cyclase"/>
    <property type="match status" value="1"/>
</dbReference>
<dbReference type="PANTHER" id="PTHR45138:SF9">
    <property type="entry name" value="DIGUANYLATE CYCLASE DGCM-RELATED"/>
    <property type="match status" value="1"/>
</dbReference>
<dbReference type="InterPro" id="IPR000160">
    <property type="entry name" value="GGDEF_dom"/>
</dbReference>
<dbReference type="Pfam" id="PF00989">
    <property type="entry name" value="PAS"/>
    <property type="match status" value="1"/>
</dbReference>
<name>A0ABU9TQE7_9GAMM</name>
<evidence type="ECO:0000313" key="6">
    <source>
        <dbReference type="Proteomes" id="UP001449225"/>
    </source>
</evidence>
<comment type="caution">
    <text evidence="5">The sequence shown here is derived from an EMBL/GenBank/DDBJ whole genome shotgun (WGS) entry which is preliminary data.</text>
</comment>
<dbReference type="GO" id="GO:0052621">
    <property type="term" value="F:diguanylate cyclase activity"/>
    <property type="evidence" value="ECO:0007669"/>
    <property type="project" value="UniProtKB-EC"/>
</dbReference>
<sequence>MDANVRSIACSAELVTDEESSIKTSLFVEEGVDPSLLVQVFDRIASPTFVLDKDHVVLHWNSALEKLSGLSREEMIGTCNHWKPFYSSPRPCLADLILDGGSYEDVKHYYPNKSKRSELIDDAYEAEDFFPECGTDGEWLYFTAAGIMDPEGNLIGAIENLENVTARKIAEFELLERERVYKELSVTDSLTGLHNTRHFYARLEATLEEARRYHHEFTLCFFDLDNFKALNDTHGHLMGDKVLETFGALVKSSLRALDSGYRYGGEEFAILLPSTDIEGAIKVADRIRENLYNYQFILPNEGKLNVSVSTGLTAYLIGDSVQSIMSRVDSGLYKAKSKGKNCIITV</sequence>
<keyword evidence="5" id="KW-0548">Nucleotidyltransferase</keyword>
<dbReference type="SMART" id="SM00091">
    <property type="entry name" value="PAS"/>
    <property type="match status" value="1"/>
</dbReference>
<dbReference type="SMART" id="SM00267">
    <property type="entry name" value="GGDEF"/>
    <property type="match status" value="1"/>
</dbReference>
<dbReference type="InterPro" id="IPR000014">
    <property type="entry name" value="PAS"/>
</dbReference>
<feature type="domain" description="GGDEF" evidence="4">
    <location>
        <begin position="215"/>
        <end position="346"/>
    </location>
</feature>
<evidence type="ECO:0000259" key="3">
    <source>
        <dbReference type="PROSITE" id="PS50112"/>
    </source>
</evidence>
<dbReference type="CDD" id="cd00130">
    <property type="entry name" value="PAS"/>
    <property type="match status" value="1"/>
</dbReference>
<evidence type="ECO:0000256" key="1">
    <source>
        <dbReference type="ARBA" id="ARBA00012528"/>
    </source>
</evidence>
<accession>A0ABU9TQE7</accession>
<dbReference type="PANTHER" id="PTHR45138">
    <property type="entry name" value="REGULATORY COMPONENTS OF SENSORY TRANSDUCTION SYSTEM"/>
    <property type="match status" value="1"/>
</dbReference>
<dbReference type="EC" id="2.7.7.65" evidence="1"/>
<organism evidence="5 6">
    <name type="scientific">Neptuniibacter pectenicola</name>
    <dbReference type="NCBI Taxonomy" id="1806669"/>
    <lineage>
        <taxon>Bacteria</taxon>
        <taxon>Pseudomonadati</taxon>
        <taxon>Pseudomonadota</taxon>
        <taxon>Gammaproteobacteria</taxon>
        <taxon>Oceanospirillales</taxon>
        <taxon>Oceanospirillaceae</taxon>
        <taxon>Neptuniibacter</taxon>
    </lineage>
</organism>
<evidence type="ECO:0000313" key="5">
    <source>
        <dbReference type="EMBL" id="MEM5535944.1"/>
    </source>
</evidence>
<feature type="domain" description="PAS" evidence="3">
    <location>
        <begin position="33"/>
        <end position="77"/>
    </location>
</feature>
<dbReference type="InterPro" id="IPR035965">
    <property type="entry name" value="PAS-like_dom_sf"/>
</dbReference>
<protein>
    <recommendedName>
        <fullName evidence="1">diguanylate cyclase</fullName>
        <ecNumber evidence="1">2.7.7.65</ecNumber>
    </recommendedName>
</protein>
<dbReference type="CDD" id="cd01949">
    <property type="entry name" value="GGDEF"/>
    <property type="match status" value="1"/>
</dbReference>
<keyword evidence="6" id="KW-1185">Reference proteome</keyword>
<dbReference type="NCBIfam" id="TIGR00254">
    <property type="entry name" value="GGDEF"/>
    <property type="match status" value="1"/>
</dbReference>